<accession>C5LJT4</accession>
<dbReference type="OrthoDB" id="465802at2759"/>
<feature type="non-terminal residue" evidence="1">
    <location>
        <position position="1"/>
    </location>
</feature>
<gene>
    <name evidence="1" type="ORF">Pmar_PMAR007721</name>
</gene>
<dbReference type="AlphaFoldDB" id="C5LJT4"/>
<evidence type="ECO:0000313" key="2">
    <source>
        <dbReference type="Proteomes" id="UP000007800"/>
    </source>
</evidence>
<dbReference type="GeneID" id="9051598"/>
<dbReference type="InParanoid" id="C5LJT4"/>
<reference evidence="1 2" key="1">
    <citation type="submission" date="2008-07" db="EMBL/GenBank/DDBJ databases">
        <authorList>
            <person name="El-Sayed N."/>
            <person name="Caler E."/>
            <person name="Inman J."/>
            <person name="Amedeo P."/>
            <person name="Hass B."/>
            <person name="Wortman J."/>
        </authorList>
    </citation>
    <scope>NUCLEOTIDE SEQUENCE [LARGE SCALE GENOMIC DNA]</scope>
    <source>
        <strain evidence="2">ATCC 50983 / TXsc</strain>
    </source>
</reference>
<protein>
    <submittedName>
        <fullName evidence="1">Uncharacterized protein</fullName>
    </submittedName>
</protein>
<organism evidence="2">
    <name type="scientific">Perkinsus marinus (strain ATCC 50983 / TXsc)</name>
    <dbReference type="NCBI Taxonomy" id="423536"/>
    <lineage>
        <taxon>Eukaryota</taxon>
        <taxon>Sar</taxon>
        <taxon>Alveolata</taxon>
        <taxon>Perkinsozoa</taxon>
        <taxon>Perkinsea</taxon>
        <taxon>Perkinsida</taxon>
        <taxon>Perkinsidae</taxon>
        <taxon>Perkinsus</taxon>
    </lineage>
</organism>
<name>C5LJT4_PERM5</name>
<dbReference type="RefSeq" id="XP_002771193.1">
    <property type="nucleotide sequence ID" value="XM_002771147.1"/>
</dbReference>
<evidence type="ECO:0000313" key="1">
    <source>
        <dbReference type="EMBL" id="EER03009.1"/>
    </source>
</evidence>
<dbReference type="EMBL" id="GG682513">
    <property type="protein sequence ID" value="EER03009.1"/>
    <property type="molecule type" value="Genomic_DNA"/>
</dbReference>
<sequence length="207" mass="22393">LRRRGLSGLIISPSEQFIAGVDGGRCQIVIYKIVTTTVMEGEGVSDLTQLIASRILGSASSTRKTVVKTSVVIWSFIDLPQAAHELEVVLQFGSTNTVLVCGLNGLASRYAYDPSVRGEKATLVWSTHLCPLRDRFGSTSTTGGSSQQLASDTPTTWRSDASRVGAHWDVNEHVITFDVSEDVCGPVDTKEEVSAAEDEDWILIGHR</sequence>
<dbReference type="Proteomes" id="UP000007800">
    <property type="component" value="Unassembled WGS sequence"/>
</dbReference>
<proteinExistence type="predicted"/>
<keyword evidence="2" id="KW-1185">Reference proteome</keyword>